<keyword evidence="4 7" id="KW-0812">Transmembrane</keyword>
<evidence type="ECO:0000256" key="5">
    <source>
        <dbReference type="ARBA" id="ARBA00022989"/>
    </source>
</evidence>
<feature type="transmembrane region" description="Helical" evidence="7">
    <location>
        <begin position="341"/>
        <end position="362"/>
    </location>
</feature>
<reference evidence="8 9" key="1">
    <citation type="journal article" date="2003" name="Int. J. Syst. Evol. Microbiol.">
        <title>Bacillus nealsonii sp. nov., isolated from a spacecraft-assembly facility, whose spores are gamma-radiation resistant.</title>
        <authorList>
            <person name="Venkateswaran K."/>
            <person name="Kempf M."/>
            <person name="Chen F."/>
            <person name="Satomi M."/>
            <person name="Nicholson W."/>
            <person name="Kern R."/>
        </authorList>
    </citation>
    <scope>NUCLEOTIDE SEQUENCE [LARGE SCALE GENOMIC DNA]</scope>
    <source>
        <strain evidence="8 9">FO-92</strain>
    </source>
</reference>
<dbReference type="SUPFAM" id="SSF103473">
    <property type="entry name" value="MFS general substrate transporter"/>
    <property type="match status" value="1"/>
</dbReference>
<feature type="transmembrane region" description="Helical" evidence="7">
    <location>
        <begin position="209"/>
        <end position="233"/>
    </location>
</feature>
<feature type="transmembrane region" description="Helical" evidence="7">
    <location>
        <begin position="140"/>
        <end position="163"/>
    </location>
</feature>
<comment type="caution">
    <text evidence="8">The sequence shown here is derived from an EMBL/GenBank/DDBJ whole genome shotgun (WGS) entry which is preliminary data.</text>
</comment>
<feature type="transmembrane region" description="Helical" evidence="7">
    <location>
        <begin position="169"/>
        <end position="188"/>
    </location>
</feature>
<dbReference type="PANTHER" id="PTHR43266:SF10">
    <property type="entry name" value="BACILYSIN EXPORTER BACE-RELATED"/>
    <property type="match status" value="1"/>
</dbReference>
<dbReference type="GO" id="GO:0022857">
    <property type="term" value="F:transmembrane transporter activity"/>
    <property type="evidence" value="ECO:0007669"/>
    <property type="project" value="InterPro"/>
</dbReference>
<feature type="transmembrane region" description="Helical" evidence="7">
    <location>
        <begin position="304"/>
        <end position="329"/>
    </location>
</feature>
<keyword evidence="5 7" id="KW-1133">Transmembrane helix</keyword>
<evidence type="ECO:0000256" key="3">
    <source>
        <dbReference type="ARBA" id="ARBA00022475"/>
    </source>
</evidence>
<dbReference type="Pfam" id="PF07690">
    <property type="entry name" value="MFS_1"/>
    <property type="match status" value="1"/>
</dbReference>
<proteinExistence type="predicted"/>
<dbReference type="Proteomes" id="UP000233375">
    <property type="component" value="Unassembled WGS sequence"/>
</dbReference>
<evidence type="ECO:0000256" key="6">
    <source>
        <dbReference type="ARBA" id="ARBA00023136"/>
    </source>
</evidence>
<dbReference type="Gene3D" id="1.20.1250.20">
    <property type="entry name" value="MFS general substrate transporter like domains"/>
    <property type="match status" value="1"/>
</dbReference>
<evidence type="ECO:0000256" key="1">
    <source>
        <dbReference type="ARBA" id="ARBA00004651"/>
    </source>
</evidence>
<keyword evidence="6 7" id="KW-0472">Membrane</keyword>
<feature type="transmembrane region" description="Helical" evidence="7">
    <location>
        <begin position="253"/>
        <end position="273"/>
    </location>
</feature>
<gene>
    <name evidence="8" type="ORF">CWS01_04945</name>
</gene>
<evidence type="ECO:0000313" key="9">
    <source>
        <dbReference type="Proteomes" id="UP000233375"/>
    </source>
</evidence>
<comment type="subcellular location">
    <subcellularLocation>
        <location evidence="1">Cell membrane</location>
        <topology evidence="1">Multi-pass membrane protein</topology>
    </subcellularLocation>
</comment>
<dbReference type="AlphaFoldDB" id="A0A2N0Z517"/>
<dbReference type="PANTHER" id="PTHR43266">
    <property type="entry name" value="MACROLIDE-EFFLUX PROTEIN"/>
    <property type="match status" value="1"/>
</dbReference>
<feature type="transmembrane region" description="Helical" evidence="7">
    <location>
        <begin position="100"/>
        <end position="119"/>
    </location>
</feature>
<name>A0A2N0Z517_9BACI</name>
<dbReference type="EMBL" id="PISE01000011">
    <property type="protein sequence ID" value="PKG24611.1"/>
    <property type="molecule type" value="Genomic_DNA"/>
</dbReference>
<sequence>MIATFKLEKSYQKLFYAGIINGIGDRFSQVALLTLILQITESGLAVGITLALRMLPFLLFGPISSILARKLSRKKLLIYTDVFRAFIAISFLFIDSPDDVWIIYVGSFLLAGGEALYSPTRRASIPAIVQRKHIKTINSWEQVSLGFVLVIGALAGGFVSYLFGPSQSFLVNIFSFFLASIFISKIPSLEAVQHKEEQHRMEEYQRAPFFFIIFSSSFLMLLLSTDLLIPLANGMENVLISVYAVQTFQAADLGVGILYSVLGIGFLISPLLTKRITKHYLISAFLCIFIEGILLITVSRSPSFIVVVLLFGVLTIFGGISNALLDTVVMQSVPENQQGMYFGLSETISNTILGISMFFTGILLESFPPRTIGAINGGLYVLFAIMYIICTLTLTNKKHHLQKAASK</sequence>
<dbReference type="RefSeq" id="WP_101175959.1">
    <property type="nucleotide sequence ID" value="NZ_PISE01000011.1"/>
</dbReference>
<dbReference type="InterPro" id="IPR036259">
    <property type="entry name" value="MFS_trans_sf"/>
</dbReference>
<dbReference type="OrthoDB" id="9775268at2"/>
<dbReference type="GO" id="GO:0005886">
    <property type="term" value="C:plasma membrane"/>
    <property type="evidence" value="ECO:0007669"/>
    <property type="project" value="UniProtKB-SubCell"/>
</dbReference>
<keyword evidence="2" id="KW-0813">Transport</keyword>
<evidence type="ECO:0000256" key="2">
    <source>
        <dbReference type="ARBA" id="ARBA00022448"/>
    </source>
</evidence>
<evidence type="ECO:0000256" key="4">
    <source>
        <dbReference type="ARBA" id="ARBA00022692"/>
    </source>
</evidence>
<accession>A0A2N0Z517</accession>
<feature type="transmembrane region" description="Helical" evidence="7">
    <location>
        <begin position="280"/>
        <end position="298"/>
    </location>
</feature>
<keyword evidence="9" id="KW-1185">Reference proteome</keyword>
<feature type="transmembrane region" description="Helical" evidence="7">
    <location>
        <begin position="43"/>
        <end position="64"/>
    </location>
</feature>
<dbReference type="CDD" id="cd06173">
    <property type="entry name" value="MFS_MefA_like"/>
    <property type="match status" value="1"/>
</dbReference>
<protein>
    <submittedName>
        <fullName evidence="8">MFS transporter</fullName>
    </submittedName>
</protein>
<feature type="transmembrane region" description="Helical" evidence="7">
    <location>
        <begin position="14"/>
        <end position="37"/>
    </location>
</feature>
<organism evidence="8 9">
    <name type="scientific">Niallia nealsonii</name>
    <dbReference type="NCBI Taxonomy" id="115979"/>
    <lineage>
        <taxon>Bacteria</taxon>
        <taxon>Bacillati</taxon>
        <taxon>Bacillota</taxon>
        <taxon>Bacilli</taxon>
        <taxon>Bacillales</taxon>
        <taxon>Bacillaceae</taxon>
        <taxon>Niallia</taxon>
    </lineage>
</organism>
<feature type="transmembrane region" description="Helical" evidence="7">
    <location>
        <begin position="374"/>
        <end position="394"/>
    </location>
</feature>
<evidence type="ECO:0000256" key="7">
    <source>
        <dbReference type="SAM" id="Phobius"/>
    </source>
</evidence>
<dbReference type="InterPro" id="IPR011701">
    <property type="entry name" value="MFS"/>
</dbReference>
<evidence type="ECO:0000313" key="8">
    <source>
        <dbReference type="EMBL" id="PKG24611.1"/>
    </source>
</evidence>
<keyword evidence="3" id="KW-1003">Cell membrane</keyword>